<dbReference type="PANTHER" id="PTHR32108">
    <property type="entry name" value="DNA-DIRECTED RNA POLYMERASE SUBUNIT ALPHA"/>
    <property type="match status" value="1"/>
</dbReference>
<evidence type="ECO:0000313" key="4">
    <source>
        <dbReference type="Proteomes" id="UP000257109"/>
    </source>
</evidence>
<accession>A0A371E779</accession>
<feature type="compositionally biased region" description="Basic and acidic residues" evidence="1">
    <location>
        <begin position="253"/>
        <end position="274"/>
    </location>
</feature>
<protein>
    <recommendedName>
        <fullName evidence="2">G-patch domain-containing protein</fullName>
    </recommendedName>
</protein>
<evidence type="ECO:0000256" key="1">
    <source>
        <dbReference type="SAM" id="MobiDB-lite"/>
    </source>
</evidence>
<name>A0A371E779_MUCPR</name>
<reference evidence="3" key="1">
    <citation type="submission" date="2018-05" db="EMBL/GenBank/DDBJ databases">
        <title>Draft genome of Mucuna pruriens seed.</title>
        <authorList>
            <person name="Nnadi N.E."/>
            <person name="Vos R."/>
            <person name="Hasami M.H."/>
            <person name="Devisetty U.K."/>
            <person name="Aguiy J.C."/>
        </authorList>
    </citation>
    <scope>NUCLEOTIDE SEQUENCE [LARGE SCALE GENOMIC DNA]</scope>
    <source>
        <strain evidence="3">JCA_2017</strain>
    </source>
</reference>
<evidence type="ECO:0000313" key="3">
    <source>
        <dbReference type="EMBL" id="RDX61859.1"/>
    </source>
</evidence>
<evidence type="ECO:0000259" key="2">
    <source>
        <dbReference type="PROSITE" id="PS50174"/>
    </source>
</evidence>
<feature type="region of interest" description="Disordered" evidence="1">
    <location>
        <begin position="231"/>
        <end position="283"/>
    </location>
</feature>
<dbReference type="STRING" id="157652.A0A371E779"/>
<gene>
    <name evidence="3" type="ORF">CR513_59868</name>
</gene>
<keyword evidence="4" id="KW-1185">Reference proteome</keyword>
<dbReference type="GO" id="GO:0003676">
    <property type="term" value="F:nucleic acid binding"/>
    <property type="evidence" value="ECO:0007669"/>
    <property type="project" value="InterPro"/>
</dbReference>
<dbReference type="OrthoDB" id="1738459at2759"/>
<comment type="caution">
    <text evidence="3">The sequence shown here is derived from an EMBL/GenBank/DDBJ whole genome shotgun (WGS) entry which is preliminary data.</text>
</comment>
<proteinExistence type="predicted"/>
<dbReference type="PANTHER" id="PTHR32108:SF9">
    <property type="entry name" value="REVERSE TRANSCRIPTASE RNASE H-LIKE DOMAIN-CONTAINING PROTEIN"/>
    <property type="match status" value="1"/>
</dbReference>
<dbReference type="Proteomes" id="UP000257109">
    <property type="component" value="Unassembled WGS sequence"/>
</dbReference>
<feature type="domain" description="G-patch" evidence="2">
    <location>
        <begin position="113"/>
        <end position="159"/>
    </location>
</feature>
<dbReference type="PROSITE" id="PS50174">
    <property type="entry name" value="G_PATCH"/>
    <property type="match status" value="1"/>
</dbReference>
<feature type="non-terminal residue" evidence="3">
    <location>
        <position position="1"/>
    </location>
</feature>
<dbReference type="EMBL" id="QJKJ01015857">
    <property type="protein sequence ID" value="RDX61859.1"/>
    <property type="molecule type" value="Genomic_DNA"/>
</dbReference>
<dbReference type="InterPro" id="IPR000467">
    <property type="entry name" value="G_patch_dom"/>
</dbReference>
<dbReference type="AlphaFoldDB" id="A0A371E779"/>
<sequence>MGKITLPIRIGPTTFDSTFQVIDIRPAYNCLLGRPWIHVTDAIPSSLHQKVKFIADQQLISVMGEKELMISTPLPTKYVKGDEKALETSFQALEIVGTTNAKVEEGGSKLSRAMIMAVKVLIRNGFQPNKGLGKELDNIAELVVLQENLGRFGLGYTRTTKERGPGQRAQGKKWIQPDLYHHFTSGGIISPDQIAVIEDQLPKLEEWVLPTNQELDNWMAETLPKLIDNMTLEPNNANKSSRQDEGEGSEEEGPIKLERLLEQEGPKLQSRVEELEIINPNEE</sequence>
<organism evidence="3 4">
    <name type="scientific">Mucuna pruriens</name>
    <name type="common">Velvet bean</name>
    <name type="synonym">Dolichos pruriens</name>
    <dbReference type="NCBI Taxonomy" id="157652"/>
    <lineage>
        <taxon>Eukaryota</taxon>
        <taxon>Viridiplantae</taxon>
        <taxon>Streptophyta</taxon>
        <taxon>Embryophyta</taxon>
        <taxon>Tracheophyta</taxon>
        <taxon>Spermatophyta</taxon>
        <taxon>Magnoliopsida</taxon>
        <taxon>eudicotyledons</taxon>
        <taxon>Gunneridae</taxon>
        <taxon>Pentapetalae</taxon>
        <taxon>rosids</taxon>
        <taxon>fabids</taxon>
        <taxon>Fabales</taxon>
        <taxon>Fabaceae</taxon>
        <taxon>Papilionoideae</taxon>
        <taxon>50 kb inversion clade</taxon>
        <taxon>NPAAA clade</taxon>
        <taxon>indigoferoid/millettioid clade</taxon>
        <taxon>Phaseoleae</taxon>
        <taxon>Mucuna</taxon>
    </lineage>
</organism>